<protein>
    <submittedName>
        <fullName evidence="1">Uncharacterized protein</fullName>
    </submittedName>
</protein>
<evidence type="ECO:0000313" key="1">
    <source>
        <dbReference type="EMBL" id="JAH29495.1"/>
    </source>
</evidence>
<dbReference type="EMBL" id="GBXM01079082">
    <property type="protein sequence ID" value="JAH29495.1"/>
    <property type="molecule type" value="Transcribed_RNA"/>
</dbReference>
<reference evidence="1" key="2">
    <citation type="journal article" date="2015" name="Fish Shellfish Immunol.">
        <title>Early steps in the European eel (Anguilla anguilla)-Vibrio vulnificus interaction in the gills: Role of the RtxA13 toxin.</title>
        <authorList>
            <person name="Callol A."/>
            <person name="Pajuelo D."/>
            <person name="Ebbesson L."/>
            <person name="Teles M."/>
            <person name="MacKenzie S."/>
            <person name="Amaro C."/>
        </authorList>
    </citation>
    <scope>NUCLEOTIDE SEQUENCE</scope>
</reference>
<sequence>MDFQAKCVLPKNQSSMSAF</sequence>
<reference evidence="1" key="1">
    <citation type="submission" date="2014-11" db="EMBL/GenBank/DDBJ databases">
        <authorList>
            <person name="Amaro Gonzalez C."/>
        </authorList>
    </citation>
    <scope>NUCLEOTIDE SEQUENCE</scope>
</reference>
<proteinExistence type="predicted"/>
<dbReference type="AlphaFoldDB" id="A0A0E9RM13"/>
<name>A0A0E9RM13_ANGAN</name>
<accession>A0A0E9RM13</accession>
<organism evidence="1">
    <name type="scientific">Anguilla anguilla</name>
    <name type="common">European freshwater eel</name>
    <name type="synonym">Muraena anguilla</name>
    <dbReference type="NCBI Taxonomy" id="7936"/>
    <lineage>
        <taxon>Eukaryota</taxon>
        <taxon>Metazoa</taxon>
        <taxon>Chordata</taxon>
        <taxon>Craniata</taxon>
        <taxon>Vertebrata</taxon>
        <taxon>Euteleostomi</taxon>
        <taxon>Actinopterygii</taxon>
        <taxon>Neopterygii</taxon>
        <taxon>Teleostei</taxon>
        <taxon>Anguilliformes</taxon>
        <taxon>Anguillidae</taxon>
        <taxon>Anguilla</taxon>
    </lineage>
</organism>